<dbReference type="PANTHER" id="PTHR46575:SF1">
    <property type="entry name" value="AMYLOID PROTEIN-BINDING PROTEIN 2"/>
    <property type="match status" value="1"/>
</dbReference>
<organism evidence="1 2">
    <name type="scientific">Parascaris equorum</name>
    <name type="common">Equine roundworm</name>
    <dbReference type="NCBI Taxonomy" id="6256"/>
    <lineage>
        <taxon>Eukaryota</taxon>
        <taxon>Metazoa</taxon>
        <taxon>Ecdysozoa</taxon>
        <taxon>Nematoda</taxon>
        <taxon>Chromadorea</taxon>
        <taxon>Rhabditida</taxon>
        <taxon>Spirurina</taxon>
        <taxon>Ascaridomorpha</taxon>
        <taxon>Ascaridoidea</taxon>
        <taxon>Ascarididae</taxon>
        <taxon>Parascaris</taxon>
    </lineage>
</organism>
<accession>A0A914S052</accession>
<dbReference type="Pfam" id="PF13424">
    <property type="entry name" value="TPR_12"/>
    <property type="match status" value="1"/>
</dbReference>
<dbReference type="GO" id="GO:0043161">
    <property type="term" value="P:proteasome-mediated ubiquitin-dependent protein catabolic process"/>
    <property type="evidence" value="ECO:0007669"/>
    <property type="project" value="TreeGrafter"/>
</dbReference>
<dbReference type="PANTHER" id="PTHR46575">
    <property type="entry name" value="AMYLOID PROTEIN-BINDING PROTEIN 2"/>
    <property type="match status" value="1"/>
</dbReference>
<dbReference type="GO" id="GO:0006886">
    <property type="term" value="P:intracellular protein transport"/>
    <property type="evidence" value="ECO:0007669"/>
    <property type="project" value="InterPro"/>
</dbReference>
<name>A0A914S052_PAREQ</name>
<protein>
    <submittedName>
        <fullName evidence="2">Uncharacterized protein</fullName>
    </submittedName>
</protein>
<dbReference type="Gene3D" id="1.25.40.10">
    <property type="entry name" value="Tetratricopeptide repeat domain"/>
    <property type="match status" value="1"/>
</dbReference>
<dbReference type="WBParaSite" id="PEQ_0000768501-mRNA-1">
    <property type="protein sequence ID" value="PEQ_0000768501-mRNA-1"/>
    <property type="gene ID" value="PEQ_0000768501"/>
</dbReference>
<evidence type="ECO:0000313" key="2">
    <source>
        <dbReference type="WBParaSite" id="PEQ_0000768501-mRNA-1"/>
    </source>
</evidence>
<dbReference type="AlphaFoldDB" id="A0A914S052"/>
<dbReference type="InterPro" id="IPR011990">
    <property type="entry name" value="TPR-like_helical_dom_sf"/>
</dbReference>
<dbReference type="GO" id="GO:0031462">
    <property type="term" value="C:Cul2-RING ubiquitin ligase complex"/>
    <property type="evidence" value="ECO:0007669"/>
    <property type="project" value="TreeGrafter"/>
</dbReference>
<reference evidence="2" key="1">
    <citation type="submission" date="2022-11" db="UniProtKB">
        <authorList>
            <consortium name="WormBaseParasite"/>
        </authorList>
    </citation>
    <scope>IDENTIFICATION</scope>
</reference>
<dbReference type="GO" id="GO:1990756">
    <property type="term" value="F:ubiquitin-like ligase-substrate adaptor activity"/>
    <property type="evidence" value="ECO:0007669"/>
    <property type="project" value="TreeGrafter"/>
</dbReference>
<evidence type="ECO:0000313" key="1">
    <source>
        <dbReference type="Proteomes" id="UP000887564"/>
    </source>
</evidence>
<dbReference type="Proteomes" id="UP000887564">
    <property type="component" value="Unplaced"/>
</dbReference>
<proteinExistence type="predicted"/>
<dbReference type="InterPro" id="IPR042476">
    <property type="entry name" value="APPBP2"/>
</dbReference>
<sequence length="123" mass="14064">MEEQALDLSDETQKAAMLAEALRLHKAALAHYQRRFGDENLSEEMHKKAIAIKARVLGEDDYETALSMGHLAALYTHDMDRQEEARDLYLKSIHIALKMFGESFTGLEYDYRGLLRVYGKLGD</sequence>
<keyword evidence="1" id="KW-1185">Reference proteome</keyword>